<dbReference type="AlphaFoldDB" id="A0A7W5G6B7"/>
<evidence type="ECO:0000256" key="2">
    <source>
        <dbReference type="SAM" id="SignalP"/>
    </source>
</evidence>
<feature type="region of interest" description="Disordered" evidence="1">
    <location>
        <begin position="121"/>
        <end position="146"/>
    </location>
</feature>
<feature type="signal peptide" evidence="2">
    <location>
        <begin position="1"/>
        <end position="39"/>
    </location>
</feature>
<dbReference type="Proteomes" id="UP000525987">
    <property type="component" value="Unassembled WGS sequence"/>
</dbReference>
<evidence type="ECO:0000256" key="1">
    <source>
        <dbReference type="SAM" id="MobiDB-lite"/>
    </source>
</evidence>
<keyword evidence="2" id="KW-0732">Signal</keyword>
<evidence type="ECO:0000313" key="4">
    <source>
        <dbReference type="Proteomes" id="UP000525987"/>
    </source>
</evidence>
<dbReference type="RefSeq" id="WP_183388114.1">
    <property type="nucleotide sequence ID" value="NZ_JACHXM010000012.1"/>
</dbReference>
<feature type="chain" id="PRO_5031198922" evidence="2">
    <location>
        <begin position="40"/>
        <end position="248"/>
    </location>
</feature>
<name>A0A7W5G6B7_9GAMM</name>
<protein>
    <submittedName>
        <fullName evidence="3">Uncharacterized protein</fullName>
    </submittedName>
</protein>
<evidence type="ECO:0000313" key="3">
    <source>
        <dbReference type="EMBL" id="MBB3141752.1"/>
    </source>
</evidence>
<sequence length="248" mass="25091">MSMYMNGGSSAEKARGRSRWWMAFLLSGSLLSVAGAANASGDTQGILSAGTHDIYYRGEVLSNDGMADLRGGFKLAGMDMSFGATLSTMINDKVRYITQVAFDNAGTRVLSSTLEKSGIGSGTVTQIGPSGGSGAPGQGTGGGVGGIGNAGSSSGVGNSVNAADIRGQLNLAGLSDFSGVLFSDSNGGMTAALHRITRNAIVSSLSTTASGLTISNDVDVSVHVMNIGEVKASRQRAMILNSLQGLPR</sequence>
<dbReference type="EMBL" id="JACHXM010000012">
    <property type="protein sequence ID" value="MBB3141752.1"/>
    <property type="molecule type" value="Genomic_DNA"/>
</dbReference>
<reference evidence="3 4" key="1">
    <citation type="submission" date="2020-08" db="EMBL/GenBank/DDBJ databases">
        <title>Genomic Encyclopedia of Type Strains, Phase III (KMG-III): the genomes of soil and plant-associated and newly described type strains.</title>
        <authorList>
            <person name="Whitman W."/>
        </authorList>
    </citation>
    <scope>NUCLEOTIDE SEQUENCE [LARGE SCALE GENOMIC DNA]</scope>
    <source>
        <strain evidence="3 4">CECT 5995</strain>
    </source>
</reference>
<feature type="compositionally biased region" description="Gly residues" evidence="1">
    <location>
        <begin position="129"/>
        <end position="146"/>
    </location>
</feature>
<gene>
    <name evidence="3" type="ORF">FHR96_002633</name>
</gene>
<organism evidence="3 4">
    <name type="scientific">Halomonas organivorans</name>
    <dbReference type="NCBI Taxonomy" id="257772"/>
    <lineage>
        <taxon>Bacteria</taxon>
        <taxon>Pseudomonadati</taxon>
        <taxon>Pseudomonadota</taxon>
        <taxon>Gammaproteobacteria</taxon>
        <taxon>Oceanospirillales</taxon>
        <taxon>Halomonadaceae</taxon>
        <taxon>Halomonas</taxon>
    </lineage>
</organism>
<keyword evidence="4" id="KW-1185">Reference proteome</keyword>
<accession>A0A7W5G6B7</accession>
<proteinExistence type="predicted"/>
<comment type="caution">
    <text evidence="3">The sequence shown here is derived from an EMBL/GenBank/DDBJ whole genome shotgun (WGS) entry which is preliminary data.</text>
</comment>